<feature type="compositionally biased region" description="Polar residues" evidence="1">
    <location>
        <begin position="51"/>
        <end position="68"/>
    </location>
</feature>
<evidence type="ECO:0000256" key="1">
    <source>
        <dbReference type="SAM" id="MobiDB-lite"/>
    </source>
</evidence>
<proteinExistence type="predicted"/>
<sequence>MSRTVRTRSDARGGRPATVLLALVWLALSVIAHHGLPDTCAPMMAMQPASSTQSTAAMPSVPSAQPPASLNPVPSVRPTVPVALAAPHRAGPDHSQPRHARPDRARSGEAQSGHGHDGGAHCSSYDVRAEQLVPPPPLLGQVRAPAPTPSCRSGAGPARGPAPPDPASLSVLRL</sequence>
<dbReference type="Proteomes" id="UP001218629">
    <property type="component" value="Chromosome"/>
</dbReference>
<evidence type="ECO:0000313" key="3">
    <source>
        <dbReference type="Proteomes" id="UP001218629"/>
    </source>
</evidence>
<feature type="compositionally biased region" description="Basic and acidic residues" evidence="1">
    <location>
        <begin position="90"/>
        <end position="107"/>
    </location>
</feature>
<protein>
    <submittedName>
        <fullName evidence="2">Uncharacterized protein</fullName>
    </submittedName>
</protein>
<gene>
    <name evidence="2" type="ORF">MOV08_03800</name>
</gene>
<name>A0ABY8A3Z1_9ACTN</name>
<keyword evidence="3" id="KW-1185">Reference proteome</keyword>
<reference evidence="2 3" key="1">
    <citation type="submission" date="2022-03" db="EMBL/GenBank/DDBJ databases">
        <title>Streptomyces yunnanensis P86,complete genome.</title>
        <authorList>
            <person name="Chen S."/>
            <person name="Zhang Q."/>
        </authorList>
    </citation>
    <scope>NUCLEOTIDE SEQUENCE [LARGE SCALE GENOMIC DNA]</scope>
    <source>
        <strain evidence="2 3">P86</strain>
    </source>
</reference>
<accession>A0ABY8A3Z1</accession>
<feature type="region of interest" description="Disordered" evidence="1">
    <location>
        <begin position="51"/>
        <end position="174"/>
    </location>
</feature>
<evidence type="ECO:0000313" key="2">
    <source>
        <dbReference type="EMBL" id="WEB38516.1"/>
    </source>
</evidence>
<dbReference type="EMBL" id="CP095749">
    <property type="protein sequence ID" value="WEB38516.1"/>
    <property type="molecule type" value="Genomic_DNA"/>
</dbReference>
<organism evidence="2 3">
    <name type="scientific">Streptomyces yunnanensis</name>
    <dbReference type="NCBI Taxonomy" id="156453"/>
    <lineage>
        <taxon>Bacteria</taxon>
        <taxon>Bacillati</taxon>
        <taxon>Actinomycetota</taxon>
        <taxon>Actinomycetes</taxon>
        <taxon>Kitasatosporales</taxon>
        <taxon>Streptomycetaceae</taxon>
        <taxon>Streptomyces</taxon>
    </lineage>
</organism>
<dbReference type="RefSeq" id="WP_275306227.1">
    <property type="nucleotide sequence ID" value="NZ_CP095749.1"/>
</dbReference>